<dbReference type="GO" id="GO:0046872">
    <property type="term" value="F:metal ion binding"/>
    <property type="evidence" value="ECO:0007669"/>
    <property type="project" value="UniProtKB-KW"/>
</dbReference>
<evidence type="ECO:0000256" key="2">
    <source>
        <dbReference type="ARBA" id="ARBA00022485"/>
    </source>
</evidence>
<gene>
    <name evidence="8" type="ordered locus">Desmer_0487</name>
</gene>
<sequence>MKIAGFMKTSFVDFPGKIASVVFTQGCNLSCSYCHNADLIEAKEDFRGIFPEEIFQWLSRRKGLIDGVVISGGEPTLQSNLKVFIEELKAMKLLVKLDTNGTNPDILRTLISEELLDFIAMDLKAPLNKYEAITGVSGLELWPIRESVEIIKNSGLAHEFRTTFCPNLDADDIPCIILDFEITSNYIVQNCKDTGFQKATKKKQDLRNLIMYNNKSFALALRGFGVS</sequence>
<dbReference type="RefSeq" id="WP_014901457.1">
    <property type="nucleotide sequence ID" value="NC_018515.1"/>
</dbReference>
<dbReference type="SFLD" id="SFLDG01094">
    <property type="entry name" value="Uncharacterised_Radical_SAM_Su"/>
    <property type="match status" value="1"/>
</dbReference>
<dbReference type="EMBL" id="CP003629">
    <property type="protein sequence ID" value="AFQ42535.1"/>
    <property type="molecule type" value="Genomic_DNA"/>
</dbReference>
<evidence type="ECO:0000313" key="8">
    <source>
        <dbReference type="EMBL" id="AFQ42535.1"/>
    </source>
</evidence>
<keyword evidence="5" id="KW-0408">Iron</keyword>
<evidence type="ECO:0000256" key="6">
    <source>
        <dbReference type="ARBA" id="ARBA00023014"/>
    </source>
</evidence>
<comment type="cofactor">
    <cofactor evidence="1">
        <name>[4Fe-4S] cluster</name>
        <dbReference type="ChEBI" id="CHEBI:49883"/>
    </cofactor>
</comment>
<dbReference type="AlphaFoldDB" id="J7ILT4"/>
<dbReference type="Pfam" id="PF04055">
    <property type="entry name" value="Radical_SAM"/>
    <property type="match status" value="1"/>
</dbReference>
<dbReference type="HOGENOM" id="CLU_078147_2_0_9"/>
<evidence type="ECO:0000256" key="3">
    <source>
        <dbReference type="ARBA" id="ARBA00022691"/>
    </source>
</evidence>
<evidence type="ECO:0000256" key="1">
    <source>
        <dbReference type="ARBA" id="ARBA00001966"/>
    </source>
</evidence>
<reference evidence="8 9" key="1">
    <citation type="journal article" date="2012" name="J. Bacteriol.">
        <title>Complete genome sequences of Desulfosporosinus orientis DSM765T, Desulfosporosinus youngiae DSM17734T, Desulfosporosinus meridiei DSM13257T, and Desulfosporosinus acidiphilus DSM22704T.</title>
        <authorList>
            <person name="Pester M."/>
            <person name="Brambilla E."/>
            <person name="Alazard D."/>
            <person name="Rattei T."/>
            <person name="Weinmaier T."/>
            <person name="Han J."/>
            <person name="Lucas S."/>
            <person name="Lapidus A."/>
            <person name="Cheng J.F."/>
            <person name="Goodwin L."/>
            <person name="Pitluck S."/>
            <person name="Peters L."/>
            <person name="Ovchinnikova G."/>
            <person name="Teshima H."/>
            <person name="Detter J.C."/>
            <person name="Han C.S."/>
            <person name="Tapia R."/>
            <person name="Land M.L."/>
            <person name="Hauser L."/>
            <person name="Kyrpides N.C."/>
            <person name="Ivanova N.N."/>
            <person name="Pagani I."/>
            <person name="Huntmann M."/>
            <person name="Wei C.L."/>
            <person name="Davenport K.W."/>
            <person name="Daligault H."/>
            <person name="Chain P.S."/>
            <person name="Chen A."/>
            <person name="Mavromatis K."/>
            <person name="Markowitz V."/>
            <person name="Szeto E."/>
            <person name="Mikhailova N."/>
            <person name="Pati A."/>
            <person name="Wagner M."/>
            <person name="Woyke T."/>
            <person name="Ollivier B."/>
            <person name="Klenk H.P."/>
            <person name="Spring S."/>
            <person name="Loy A."/>
        </authorList>
    </citation>
    <scope>NUCLEOTIDE SEQUENCE [LARGE SCALE GENOMIC DNA]</scope>
    <source>
        <strain evidence="9">ATCC BAA-275 / DSM 13257 / NCIMB 13706 / S10</strain>
    </source>
</reference>
<dbReference type="Proteomes" id="UP000005262">
    <property type="component" value="Chromosome"/>
</dbReference>
<keyword evidence="4" id="KW-0479">Metal-binding</keyword>
<dbReference type="PANTHER" id="PTHR30352">
    <property type="entry name" value="PYRUVATE FORMATE-LYASE-ACTIVATING ENZYME"/>
    <property type="match status" value="1"/>
</dbReference>
<accession>J7ILT4</accession>
<dbReference type="InterPro" id="IPR007197">
    <property type="entry name" value="rSAM"/>
</dbReference>
<name>J7ILT4_DESMD</name>
<evidence type="ECO:0000313" key="9">
    <source>
        <dbReference type="Proteomes" id="UP000005262"/>
    </source>
</evidence>
<reference evidence="9" key="2">
    <citation type="submission" date="2012-08" db="EMBL/GenBank/DDBJ databases">
        <title>Finished genome of Desulfosporosinus meridiei DSM 13257.</title>
        <authorList>
            <person name="Huntemann M."/>
            <person name="Wei C.-L."/>
            <person name="Han J."/>
            <person name="Detter J.C."/>
            <person name="Han C."/>
            <person name="Davenport K."/>
            <person name="Daligault H."/>
            <person name="Erkkila T."/>
            <person name="Gu W."/>
            <person name="Munk A.C.C."/>
            <person name="Teshima H."/>
            <person name="Xu Y."/>
            <person name="Chain P."/>
            <person name="Tapia R."/>
            <person name="Chen A."/>
            <person name="Krypides N."/>
            <person name="Mavromatis K."/>
            <person name="Markowitz V."/>
            <person name="Szeto E."/>
            <person name="Ivanova N."/>
            <person name="Mikhailova N."/>
            <person name="Ovchinnikova G."/>
            <person name="Pagani I."/>
            <person name="Pati A."/>
            <person name="Goodwin L."/>
            <person name="Peters L."/>
            <person name="Pitluck S."/>
            <person name="Woyke T."/>
            <person name="Pester M."/>
            <person name="Spring S."/>
            <person name="Ollivier B."/>
            <person name="Rattei T."/>
            <person name="Klenk H.-P."/>
            <person name="Wagner M."/>
            <person name="Loy A."/>
        </authorList>
    </citation>
    <scope>NUCLEOTIDE SEQUENCE [LARGE SCALE GENOMIC DNA]</scope>
    <source>
        <strain evidence="9">ATCC BAA-275 / DSM 13257 / NCIMB 13706 / S10</strain>
    </source>
</reference>
<keyword evidence="6" id="KW-0411">Iron-sulfur</keyword>
<proteinExistence type="predicted"/>
<dbReference type="SFLD" id="SFLDS00029">
    <property type="entry name" value="Radical_SAM"/>
    <property type="match status" value="1"/>
</dbReference>
<dbReference type="GO" id="GO:0051539">
    <property type="term" value="F:4 iron, 4 sulfur cluster binding"/>
    <property type="evidence" value="ECO:0007669"/>
    <property type="project" value="UniProtKB-KW"/>
</dbReference>
<evidence type="ECO:0000259" key="7">
    <source>
        <dbReference type="PROSITE" id="PS51918"/>
    </source>
</evidence>
<keyword evidence="9" id="KW-1185">Reference proteome</keyword>
<evidence type="ECO:0000256" key="5">
    <source>
        <dbReference type="ARBA" id="ARBA00023004"/>
    </source>
</evidence>
<dbReference type="InterPro" id="IPR013785">
    <property type="entry name" value="Aldolase_TIM"/>
</dbReference>
<dbReference type="STRING" id="768704.Desmer_0487"/>
<dbReference type="InterPro" id="IPR058240">
    <property type="entry name" value="rSAM_sf"/>
</dbReference>
<keyword evidence="3" id="KW-0949">S-adenosyl-L-methionine</keyword>
<evidence type="ECO:0000256" key="4">
    <source>
        <dbReference type="ARBA" id="ARBA00022723"/>
    </source>
</evidence>
<dbReference type="CDD" id="cd01335">
    <property type="entry name" value="Radical_SAM"/>
    <property type="match status" value="1"/>
</dbReference>
<dbReference type="eggNOG" id="COG1180">
    <property type="taxonomic scope" value="Bacteria"/>
</dbReference>
<dbReference type="SUPFAM" id="SSF102114">
    <property type="entry name" value="Radical SAM enzymes"/>
    <property type="match status" value="1"/>
</dbReference>
<dbReference type="GO" id="GO:0003824">
    <property type="term" value="F:catalytic activity"/>
    <property type="evidence" value="ECO:0007669"/>
    <property type="project" value="InterPro"/>
</dbReference>
<dbReference type="OrthoDB" id="9782387at2"/>
<feature type="domain" description="Radical SAM core" evidence="7">
    <location>
        <begin position="13"/>
        <end position="222"/>
    </location>
</feature>
<protein>
    <submittedName>
        <fullName evidence="8">Anaerobic ribonucleoside-triphosphate reductase activating protein</fullName>
    </submittedName>
</protein>
<dbReference type="PROSITE" id="PS51918">
    <property type="entry name" value="RADICAL_SAM"/>
    <property type="match status" value="1"/>
</dbReference>
<dbReference type="NCBIfam" id="TIGR02495">
    <property type="entry name" value="NrdG2"/>
    <property type="match status" value="1"/>
</dbReference>
<dbReference type="InterPro" id="IPR012840">
    <property type="entry name" value="NrdG2"/>
</dbReference>
<dbReference type="KEGG" id="dmi:Desmer_0487"/>
<dbReference type="PANTHER" id="PTHR30352:SF13">
    <property type="entry name" value="GLYCYL-RADICAL ENZYME ACTIVATING ENZYME YJJW-RELATED"/>
    <property type="match status" value="1"/>
</dbReference>
<dbReference type="InterPro" id="IPR034457">
    <property type="entry name" value="Organic_radical-activating"/>
</dbReference>
<organism evidence="8 9">
    <name type="scientific">Desulfosporosinus meridiei (strain ATCC BAA-275 / DSM 13257 / KCTC 12902 / NCIMB 13706 / S10)</name>
    <dbReference type="NCBI Taxonomy" id="768704"/>
    <lineage>
        <taxon>Bacteria</taxon>
        <taxon>Bacillati</taxon>
        <taxon>Bacillota</taxon>
        <taxon>Clostridia</taxon>
        <taxon>Eubacteriales</taxon>
        <taxon>Desulfitobacteriaceae</taxon>
        <taxon>Desulfosporosinus</taxon>
    </lineage>
</organism>
<dbReference type="Gene3D" id="3.20.20.70">
    <property type="entry name" value="Aldolase class I"/>
    <property type="match status" value="1"/>
</dbReference>
<keyword evidence="2" id="KW-0004">4Fe-4S</keyword>